<organism evidence="3 4">
    <name type="scientific">Comamonas thiooxydans</name>
    <dbReference type="NCBI Taxonomy" id="363952"/>
    <lineage>
        <taxon>Bacteria</taxon>
        <taxon>Pseudomonadati</taxon>
        <taxon>Pseudomonadota</taxon>
        <taxon>Betaproteobacteria</taxon>
        <taxon>Burkholderiales</taxon>
        <taxon>Comamonadaceae</taxon>
        <taxon>Comamonas</taxon>
    </lineage>
</organism>
<dbReference type="PANTHER" id="PTHR33164:SF95">
    <property type="entry name" value="TRANSCRIPTIONAL REGULATOR"/>
    <property type="match status" value="1"/>
</dbReference>
<dbReference type="SUPFAM" id="SSF46785">
    <property type="entry name" value="Winged helix' DNA-binding domain"/>
    <property type="match status" value="1"/>
</dbReference>
<dbReference type="PROSITE" id="PS50995">
    <property type="entry name" value="HTH_MARR_2"/>
    <property type="match status" value="1"/>
</dbReference>
<dbReference type="SMART" id="SM00347">
    <property type="entry name" value="HTH_MARR"/>
    <property type="match status" value="1"/>
</dbReference>
<reference evidence="3 4" key="1">
    <citation type="submission" date="2013-09" db="EMBL/GenBank/DDBJ databases">
        <title>High correlation between genotypes and phenotypes of environmental bacteria Comamonas testosteroni strains.</title>
        <authorList>
            <person name="Liu L."/>
            <person name="Zhu W."/>
            <person name="Xia X."/>
            <person name="Xu B."/>
            <person name="Luo M."/>
            <person name="Wang G."/>
        </authorList>
    </citation>
    <scope>NUCLEOTIDE SEQUENCE [LARGE SCALE GENOMIC DNA]</scope>
    <source>
        <strain evidence="3 4">DF2</strain>
    </source>
</reference>
<dbReference type="EMBL" id="AWTP01000035">
    <property type="protein sequence ID" value="KGH19361.1"/>
    <property type="molecule type" value="Genomic_DNA"/>
</dbReference>
<feature type="domain" description="HTH marR-type" evidence="2">
    <location>
        <begin position="1"/>
        <end position="159"/>
    </location>
</feature>
<feature type="region of interest" description="Disordered" evidence="1">
    <location>
        <begin position="1"/>
        <end position="22"/>
    </location>
</feature>
<dbReference type="GO" id="GO:0003700">
    <property type="term" value="F:DNA-binding transcription factor activity"/>
    <property type="evidence" value="ECO:0007669"/>
    <property type="project" value="InterPro"/>
</dbReference>
<dbReference type="InterPro" id="IPR036388">
    <property type="entry name" value="WH-like_DNA-bd_sf"/>
</dbReference>
<dbReference type="PANTHER" id="PTHR33164">
    <property type="entry name" value="TRANSCRIPTIONAL REGULATOR, MARR FAMILY"/>
    <property type="match status" value="1"/>
</dbReference>
<dbReference type="InterPro" id="IPR000835">
    <property type="entry name" value="HTH_MarR-typ"/>
</dbReference>
<accession>A0A0E3C587</accession>
<dbReference type="InterPro" id="IPR036390">
    <property type="entry name" value="WH_DNA-bd_sf"/>
</dbReference>
<gene>
    <name evidence="3" type="ORF">P608_03955</name>
</gene>
<dbReference type="Pfam" id="PF12802">
    <property type="entry name" value="MarR_2"/>
    <property type="match status" value="1"/>
</dbReference>
<comment type="caution">
    <text evidence="3">The sequence shown here is derived from an EMBL/GenBank/DDBJ whole genome shotgun (WGS) entry which is preliminary data.</text>
</comment>
<evidence type="ECO:0000313" key="4">
    <source>
        <dbReference type="Proteomes" id="UP000029549"/>
    </source>
</evidence>
<proteinExistence type="predicted"/>
<dbReference type="Proteomes" id="UP000029549">
    <property type="component" value="Unassembled WGS sequence"/>
</dbReference>
<name>A0A0E3C587_9BURK</name>
<protein>
    <submittedName>
        <fullName evidence="3">MarR family transcriptional regulator</fullName>
    </submittedName>
</protein>
<dbReference type="PRINTS" id="PR00598">
    <property type="entry name" value="HTHMARR"/>
</dbReference>
<evidence type="ECO:0000256" key="1">
    <source>
        <dbReference type="SAM" id="MobiDB-lite"/>
    </source>
</evidence>
<dbReference type="Gene3D" id="1.10.10.10">
    <property type="entry name" value="Winged helix-like DNA-binding domain superfamily/Winged helix DNA-binding domain"/>
    <property type="match status" value="1"/>
</dbReference>
<dbReference type="GO" id="GO:0006950">
    <property type="term" value="P:response to stress"/>
    <property type="evidence" value="ECO:0007669"/>
    <property type="project" value="TreeGrafter"/>
</dbReference>
<dbReference type="InterPro" id="IPR039422">
    <property type="entry name" value="MarR/SlyA-like"/>
</dbReference>
<evidence type="ECO:0000259" key="2">
    <source>
        <dbReference type="PROSITE" id="PS50995"/>
    </source>
</evidence>
<dbReference type="AlphaFoldDB" id="A0A0E3C587"/>
<keyword evidence="4" id="KW-1185">Reference proteome</keyword>
<evidence type="ECO:0000313" key="3">
    <source>
        <dbReference type="EMBL" id="KGH19361.1"/>
    </source>
</evidence>
<sequence>MALQLPHGRVGPASATQDMQYQPAELENYPGYHIRRLQQIAVAVFMEETEEFGVTPVQYAALSAVLRQPGIDQRTLARNIGFDTSTIGSVIDRLEARGLMARNASPADRRVRLLSLTEEGRGLLVAAEPSVLRAQRRMLEPLPDDKRAQFMEMLSLLIHENDEFARAPSAVAQRSAERKRSAAVKAVKGLTGKMQGSVND</sequence>